<dbReference type="InterPro" id="IPR015422">
    <property type="entry name" value="PyrdxlP-dep_Trfase_small"/>
</dbReference>
<dbReference type="Gene3D" id="3.40.640.10">
    <property type="entry name" value="Type I PLP-dependent aspartate aminotransferase-like (Major domain)"/>
    <property type="match status" value="1"/>
</dbReference>
<dbReference type="InterPro" id="IPR050087">
    <property type="entry name" value="AON_synthase_class-II"/>
</dbReference>
<evidence type="ECO:0000256" key="8">
    <source>
        <dbReference type="ARBA" id="ARBA00022898"/>
    </source>
</evidence>
<dbReference type="InterPro" id="IPR015424">
    <property type="entry name" value="PyrdxlP-dep_Trfase"/>
</dbReference>
<dbReference type="EMBL" id="JACHNC010000001">
    <property type="protein sequence ID" value="MBB4746502.1"/>
    <property type="molecule type" value="Genomic_DNA"/>
</dbReference>
<organism evidence="15 16">
    <name type="scientific">Actinoplanes lobatus</name>
    <dbReference type="NCBI Taxonomy" id="113568"/>
    <lineage>
        <taxon>Bacteria</taxon>
        <taxon>Bacillati</taxon>
        <taxon>Actinomycetota</taxon>
        <taxon>Actinomycetes</taxon>
        <taxon>Micromonosporales</taxon>
        <taxon>Micromonosporaceae</taxon>
        <taxon>Actinoplanes</taxon>
    </lineage>
</organism>
<keyword evidence="7" id="KW-0093">Biotin biosynthesis</keyword>
<gene>
    <name evidence="14" type="primary">bioF</name>
    <name evidence="14" type="ORF">Alo02nite_79710</name>
    <name evidence="15" type="ORF">BJ964_000663</name>
</gene>
<accession>A0A7W7H9U9</accession>
<dbReference type="Proteomes" id="UP000590511">
    <property type="component" value="Unassembled WGS sequence"/>
</dbReference>
<dbReference type="PANTHER" id="PTHR13693:SF100">
    <property type="entry name" value="8-AMINO-7-OXONONANOATE SYNTHASE"/>
    <property type="match status" value="1"/>
</dbReference>
<keyword evidence="6 15" id="KW-0808">Transferase</keyword>
<evidence type="ECO:0000256" key="5">
    <source>
        <dbReference type="ARBA" id="ARBA00013187"/>
    </source>
</evidence>
<keyword evidence="15" id="KW-0012">Acyltransferase</keyword>
<dbReference type="EC" id="2.3.1.47" evidence="5"/>
<comment type="similarity">
    <text evidence="3">Belongs to the class-II pyridoxal-phosphate-dependent aminotransferase family. BioF subfamily.</text>
</comment>
<evidence type="ECO:0000256" key="4">
    <source>
        <dbReference type="ARBA" id="ARBA00011738"/>
    </source>
</evidence>
<protein>
    <recommendedName>
        <fullName evidence="5">8-amino-7-oxononanoate synthase</fullName>
        <ecNumber evidence="5">2.3.1.47</ecNumber>
    </recommendedName>
    <alternativeName>
        <fullName evidence="9">7-keto-8-amino-pelargonic acid synthase</fullName>
    </alternativeName>
    <alternativeName>
        <fullName evidence="10">8-amino-7-ketopelargonate synthase</fullName>
    </alternativeName>
</protein>
<name>A0A7W7H9U9_9ACTN</name>
<dbReference type="PANTHER" id="PTHR13693">
    <property type="entry name" value="CLASS II AMINOTRANSFERASE/8-AMINO-7-OXONONANOATE SYNTHASE"/>
    <property type="match status" value="1"/>
</dbReference>
<reference evidence="15 16" key="1">
    <citation type="submission" date="2020-08" db="EMBL/GenBank/DDBJ databases">
        <title>Sequencing the genomes of 1000 actinobacteria strains.</title>
        <authorList>
            <person name="Klenk H.-P."/>
        </authorList>
    </citation>
    <scope>NUCLEOTIDE SEQUENCE [LARGE SCALE GENOMIC DNA]</scope>
    <source>
        <strain evidence="15 16">DSM 43150</strain>
    </source>
</reference>
<sequence>MADWLEALDSLARERAKAGLTRQLRPRAAGDTVVDLAGNDYLGLSAHPRVIAAARQTLEGYGLGATGSRLVRGSTGPHTELEEALAGWLGAESTLLFSSGYLANLAVVRAVGAVCDLVVSDAYNHASLIDGCRISGLPVRVSPHNDPSAVAAILEAHPGRAAVVTESVFSVDGDLAPLAALHQVTAAHGALLIVDDAHALGLLGPTGAGGVAAAGLAGAPGVIVTATLSKSLGGAGGVVAGPAAFVRHLIDTGRSFIYDTAPPPAVVAGVLAAVGIARAADDRRAVLFERGARIAARLREAGLPARDPAAGVLSVPAPGPEAAVAWAADCRDRGVAVGCFRPPSTPDGSSRLRLTVNAGVPETDFARALTVILECAP</sequence>
<comment type="cofactor">
    <cofactor evidence="1 12">
        <name>pyridoxal 5'-phosphate</name>
        <dbReference type="ChEBI" id="CHEBI:597326"/>
    </cofactor>
</comment>
<evidence type="ECO:0000256" key="10">
    <source>
        <dbReference type="ARBA" id="ARBA00033381"/>
    </source>
</evidence>
<dbReference type="PROSITE" id="PS00599">
    <property type="entry name" value="AA_TRANSFER_CLASS_2"/>
    <property type="match status" value="1"/>
</dbReference>
<comment type="catalytic activity">
    <reaction evidence="11">
        <text>6-carboxyhexanoyl-[ACP] + L-alanine + H(+) = (8S)-8-amino-7-oxononanoate + holo-[ACP] + CO2</text>
        <dbReference type="Rhea" id="RHEA:42288"/>
        <dbReference type="Rhea" id="RHEA-COMP:9685"/>
        <dbReference type="Rhea" id="RHEA-COMP:9955"/>
        <dbReference type="ChEBI" id="CHEBI:15378"/>
        <dbReference type="ChEBI" id="CHEBI:16526"/>
        <dbReference type="ChEBI" id="CHEBI:57972"/>
        <dbReference type="ChEBI" id="CHEBI:64479"/>
        <dbReference type="ChEBI" id="CHEBI:78846"/>
        <dbReference type="ChEBI" id="CHEBI:149468"/>
        <dbReference type="EC" id="2.3.1.47"/>
    </reaction>
</comment>
<dbReference type="GO" id="GO:0008710">
    <property type="term" value="F:8-amino-7-oxononanoate synthase activity"/>
    <property type="evidence" value="ECO:0007669"/>
    <property type="project" value="UniProtKB-EC"/>
</dbReference>
<evidence type="ECO:0000313" key="15">
    <source>
        <dbReference type="EMBL" id="MBB4746502.1"/>
    </source>
</evidence>
<keyword evidence="8 12" id="KW-0663">Pyridoxal phosphate</keyword>
<evidence type="ECO:0000259" key="13">
    <source>
        <dbReference type="Pfam" id="PF00155"/>
    </source>
</evidence>
<dbReference type="RefSeq" id="WP_188119289.1">
    <property type="nucleotide sequence ID" value="NZ_BOMP01000153.1"/>
</dbReference>
<dbReference type="SUPFAM" id="SSF53383">
    <property type="entry name" value="PLP-dependent transferases"/>
    <property type="match status" value="1"/>
</dbReference>
<dbReference type="EMBL" id="BOMP01000153">
    <property type="protein sequence ID" value="GIE45073.1"/>
    <property type="molecule type" value="Genomic_DNA"/>
</dbReference>
<dbReference type="Gene3D" id="3.90.1150.10">
    <property type="entry name" value="Aspartate Aminotransferase, domain 1"/>
    <property type="match status" value="1"/>
</dbReference>
<proteinExistence type="inferred from homology"/>
<dbReference type="InterPro" id="IPR004839">
    <property type="entry name" value="Aminotransferase_I/II_large"/>
</dbReference>
<dbReference type="InterPro" id="IPR001917">
    <property type="entry name" value="Aminotrans_II_pyridoxalP_BS"/>
</dbReference>
<evidence type="ECO:0000256" key="1">
    <source>
        <dbReference type="ARBA" id="ARBA00001933"/>
    </source>
</evidence>
<evidence type="ECO:0000313" key="14">
    <source>
        <dbReference type="EMBL" id="GIE45073.1"/>
    </source>
</evidence>
<evidence type="ECO:0000313" key="17">
    <source>
        <dbReference type="Proteomes" id="UP000631312"/>
    </source>
</evidence>
<evidence type="ECO:0000256" key="9">
    <source>
        <dbReference type="ARBA" id="ARBA00032610"/>
    </source>
</evidence>
<comment type="caution">
    <text evidence="15">The sequence shown here is derived from an EMBL/GenBank/DDBJ whole genome shotgun (WGS) entry which is preliminary data.</text>
</comment>
<keyword evidence="17" id="KW-1185">Reference proteome</keyword>
<dbReference type="GO" id="GO:0009102">
    <property type="term" value="P:biotin biosynthetic process"/>
    <property type="evidence" value="ECO:0007669"/>
    <property type="project" value="UniProtKB-KW"/>
</dbReference>
<dbReference type="Proteomes" id="UP000631312">
    <property type="component" value="Unassembled WGS sequence"/>
</dbReference>
<feature type="domain" description="Aminotransferase class I/classII large" evidence="13">
    <location>
        <begin position="32"/>
        <end position="372"/>
    </location>
</feature>
<evidence type="ECO:0000256" key="12">
    <source>
        <dbReference type="RuleBase" id="RU003693"/>
    </source>
</evidence>
<comment type="pathway">
    <text evidence="2">Cofactor biosynthesis; biotin biosynthesis.</text>
</comment>
<reference evidence="14 17" key="2">
    <citation type="submission" date="2021-01" db="EMBL/GenBank/DDBJ databases">
        <title>Whole genome shotgun sequence of Actinoplanes lobatus NBRC 12513.</title>
        <authorList>
            <person name="Komaki H."/>
            <person name="Tamura T."/>
        </authorList>
    </citation>
    <scope>NUCLEOTIDE SEQUENCE [LARGE SCALE GENOMIC DNA]</scope>
    <source>
        <strain evidence="14 17">NBRC 12513</strain>
    </source>
</reference>
<comment type="subunit">
    <text evidence="4">Homodimer.</text>
</comment>
<evidence type="ECO:0000256" key="6">
    <source>
        <dbReference type="ARBA" id="ARBA00022679"/>
    </source>
</evidence>
<evidence type="ECO:0000256" key="11">
    <source>
        <dbReference type="ARBA" id="ARBA00047715"/>
    </source>
</evidence>
<evidence type="ECO:0000256" key="7">
    <source>
        <dbReference type="ARBA" id="ARBA00022756"/>
    </source>
</evidence>
<evidence type="ECO:0000256" key="2">
    <source>
        <dbReference type="ARBA" id="ARBA00004746"/>
    </source>
</evidence>
<evidence type="ECO:0000313" key="16">
    <source>
        <dbReference type="Proteomes" id="UP000590511"/>
    </source>
</evidence>
<dbReference type="Pfam" id="PF00155">
    <property type="entry name" value="Aminotran_1_2"/>
    <property type="match status" value="1"/>
</dbReference>
<evidence type="ECO:0000256" key="3">
    <source>
        <dbReference type="ARBA" id="ARBA00010008"/>
    </source>
</evidence>
<dbReference type="GO" id="GO:0030170">
    <property type="term" value="F:pyridoxal phosphate binding"/>
    <property type="evidence" value="ECO:0007669"/>
    <property type="project" value="InterPro"/>
</dbReference>
<dbReference type="AlphaFoldDB" id="A0A7W7H9U9"/>
<dbReference type="InterPro" id="IPR015421">
    <property type="entry name" value="PyrdxlP-dep_Trfase_major"/>
</dbReference>